<organism evidence="2 3">
    <name type="scientific">Helianthus annuus</name>
    <name type="common">Common sunflower</name>
    <dbReference type="NCBI Taxonomy" id="4232"/>
    <lineage>
        <taxon>Eukaryota</taxon>
        <taxon>Viridiplantae</taxon>
        <taxon>Streptophyta</taxon>
        <taxon>Embryophyta</taxon>
        <taxon>Tracheophyta</taxon>
        <taxon>Spermatophyta</taxon>
        <taxon>Magnoliopsida</taxon>
        <taxon>eudicotyledons</taxon>
        <taxon>Gunneridae</taxon>
        <taxon>Pentapetalae</taxon>
        <taxon>asterids</taxon>
        <taxon>campanulids</taxon>
        <taxon>Asterales</taxon>
        <taxon>Asteraceae</taxon>
        <taxon>Asteroideae</taxon>
        <taxon>Heliantheae alliance</taxon>
        <taxon>Heliantheae</taxon>
        <taxon>Helianthus</taxon>
    </lineage>
</organism>
<gene>
    <name evidence="2" type="ORF">HanXRQr2_Chr13g0571931</name>
</gene>
<feature type="coiled-coil region" evidence="1">
    <location>
        <begin position="14"/>
        <end position="48"/>
    </location>
</feature>
<evidence type="ECO:0000313" key="2">
    <source>
        <dbReference type="EMBL" id="KAF5772023.1"/>
    </source>
</evidence>
<reference evidence="2" key="2">
    <citation type="submission" date="2020-06" db="EMBL/GenBank/DDBJ databases">
        <title>Helianthus annuus Genome sequencing and assembly Release 2.</title>
        <authorList>
            <person name="Gouzy J."/>
            <person name="Langlade N."/>
            <person name="Munos S."/>
        </authorList>
    </citation>
    <scope>NUCLEOTIDE SEQUENCE</scope>
    <source>
        <tissue evidence="2">Leaves</tissue>
    </source>
</reference>
<dbReference type="PANTHER" id="PTHR31307:SF40">
    <property type="entry name" value="TRIHELIX TRANSCRIPTION FACTOR ENAP1-RELATED"/>
    <property type="match status" value="1"/>
</dbReference>
<keyword evidence="3" id="KW-1185">Reference proteome</keyword>
<dbReference type="PANTHER" id="PTHR31307">
    <property type="entry name" value="TRIHELIX TRANSCRIPTION FACTOR ASIL2"/>
    <property type="match status" value="1"/>
</dbReference>
<accession>A0A9K3EEE9</accession>
<dbReference type="InterPro" id="IPR044823">
    <property type="entry name" value="ASIL1/2-like"/>
</dbReference>
<comment type="caution">
    <text evidence="2">The sequence shown here is derived from an EMBL/GenBank/DDBJ whole genome shotgun (WGS) entry which is preliminary data.</text>
</comment>
<sequence length="60" mass="7432">MAYKVLARAIVTFAEVYERMENMKQEKMVRLEKQRMEFTKELEFHRLNMFMETQVVLEKK</sequence>
<reference evidence="2" key="1">
    <citation type="journal article" date="2017" name="Nature">
        <title>The sunflower genome provides insights into oil metabolism, flowering and Asterid evolution.</title>
        <authorList>
            <person name="Badouin H."/>
            <person name="Gouzy J."/>
            <person name="Grassa C.J."/>
            <person name="Murat F."/>
            <person name="Staton S.E."/>
            <person name="Cottret L."/>
            <person name="Lelandais-Briere C."/>
            <person name="Owens G.L."/>
            <person name="Carrere S."/>
            <person name="Mayjonade B."/>
            <person name="Legrand L."/>
            <person name="Gill N."/>
            <person name="Kane N.C."/>
            <person name="Bowers J.E."/>
            <person name="Hubner S."/>
            <person name="Bellec A."/>
            <person name="Berard A."/>
            <person name="Berges H."/>
            <person name="Blanchet N."/>
            <person name="Boniface M.C."/>
            <person name="Brunel D."/>
            <person name="Catrice O."/>
            <person name="Chaidir N."/>
            <person name="Claudel C."/>
            <person name="Donnadieu C."/>
            <person name="Faraut T."/>
            <person name="Fievet G."/>
            <person name="Helmstetter N."/>
            <person name="King M."/>
            <person name="Knapp S.J."/>
            <person name="Lai Z."/>
            <person name="Le Paslier M.C."/>
            <person name="Lippi Y."/>
            <person name="Lorenzon L."/>
            <person name="Mandel J.R."/>
            <person name="Marage G."/>
            <person name="Marchand G."/>
            <person name="Marquand E."/>
            <person name="Bret-Mestries E."/>
            <person name="Morien E."/>
            <person name="Nambeesan S."/>
            <person name="Nguyen T."/>
            <person name="Pegot-Espagnet P."/>
            <person name="Pouilly N."/>
            <person name="Raftis F."/>
            <person name="Sallet E."/>
            <person name="Schiex T."/>
            <person name="Thomas J."/>
            <person name="Vandecasteele C."/>
            <person name="Vares D."/>
            <person name="Vear F."/>
            <person name="Vautrin S."/>
            <person name="Crespi M."/>
            <person name="Mangin B."/>
            <person name="Burke J.M."/>
            <person name="Salse J."/>
            <person name="Munos S."/>
            <person name="Vincourt P."/>
            <person name="Rieseberg L.H."/>
            <person name="Langlade N.B."/>
        </authorList>
    </citation>
    <scope>NUCLEOTIDE SEQUENCE</scope>
    <source>
        <tissue evidence="2">Leaves</tissue>
    </source>
</reference>
<evidence type="ECO:0000313" key="3">
    <source>
        <dbReference type="Proteomes" id="UP000215914"/>
    </source>
</evidence>
<dbReference type="Gramene" id="mRNA:HanXRQr2_Chr13g0571931">
    <property type="protein sequence ID" value="CDS:HanXRQr2_Chr13g0571931.1"/>
    <property type="gene ID" value="HanXRQr2_Chr13g0571931"/>
</dbReference>
<proteinExistence type="predicted"/>
<dbReference type="EMBL" id="MNCJ02000328">
    <property type="protein sequence ID" value="KAF5772023.1"/>
    <property type="molecule type" value="Genomic_DNA"/>
</dbReference>
<dbReference type="AlphaFoldDB" id="A0A9K3EEE9"/>
<keyword evidence="1" id="KW-0175">Coiled coil</keyword>
<evidence type="ECO:0000256" key="1">
    <source>
        <dbReference type="SAM" id="Coils"/>
    </source>
</evidence>
<protein>
    <submittedName>
        <fullName evidence="2">Uncharacterized protein</fullName>
    </submittedName>
</protein>
<dbReference type="Proteomes" id="UP000215914">
    <property type="component" value="Unassembled WGS sequence"/>
</dbReference>
<name>A0A9K3EEE9_HELAN</name>